<sequence>MKHKGIFIISLCVIVLMLAVSSVSASEDDTNETSILETPADDAVLSTDVGGGTFTNLRQAMYSSNNISLTGHITRVAGESEIMIYSGQNIEINGNGNIISADFLGRSFTILPGGQLTLKNVQLINGKLPESLSSDFDGGAILNMGTLTAINCQFISNYARDGGAIATDLGAFTEISGTTFRENHVWQDGGAISNRGGSTLVINGKNTFDTNYAYYDGGAAIPIDEGKGGAILNAFDNAKMYMSGENTFVNNYCKADGGAIFNHQAYANITGTNTFKNNKARTGTVAKGGAINNENGTFYLGGQNTFESNSAYRGGAIDNSLYGSVFTMSGNNRFVNNKAGMGGAISNEQARNFIIYGSNTFESNSANYKSQVGGSPDIGGAIYTFRSGFNIDASCVFNSNSATGSGGAIYFAESSGAIKGHNSFNSNSAPIGGALLIIDSNRIDLAGENVFSSNTASVSGGAIRASNVKEVIISNHNYFSNNRAGDSGGAIYVQNCALNVQGTLFEANSAIYGGAVYLLGSAFLANYDIFKNNYASKTGSDIESYQSSIVSLEFNYWNSQGKVSQNNIHNYDVSRISNWVIIDLTIPSQIEINSPVEVLRFKTNNGAGLGGQLPMYGVSVTPNFNPSNVIITENVGKSTYVGGPGQVNVNAASSNYGASRVVNAVEGKVQTSLSGNNLLFTSPNQSGNYVVTLTDAKGNKLSGKTVSITVDSRRNDRVTDGQGRATLVINNLANGYHEISVSFAGESKYYASSTTNGVICIYSDQSGTNLVGRNVEMYYKDGSRYEVTLTDASGRAMASKDVKFYISGSIYTRTTDANGKASIAINLNSGTYEILACYPGTGNNDFSYVKNNITIKPTISGQDIVKYYKNATQYYATFLDKNGNPLKNTAVSFNINGVFYTRNTNDQGVARMNINLNPGKYIITAQNPVNGEMYSNTVTVLGVLSGKDLTKYFRNASQYSMQVLGGDGKPIGAGVKVKFNINGVFYERVTDESGVAKMNINLNPGTYTITGEYNGLMHSNTIKVLPVLYANDITMRYKDGTRFKVKLVDGQGKAFTNQTVQFNVNGVFYDRITDSEGYASLAINLMPGQYIITSAYEYARLSNTITINS</sequence>
<evidence type="ECO:0000256" key="6">
    <source>
        <dbReference type="ARBA" id="ARBA00023136"/>
    </source>
</evidence>
<dbReference type="InterPro" id="IPR013783">
    <property type="entry name" value="Ig-like_fold"/>
</dbReference>
<name>A0A1G5VKU1_9EURY</name>
<keyword evidence="7" id="KW-0998">Cell outer membrane</keyword>
<dbReference type="SUPFAM" id="SSF51126">
    <property type="entry name" value="Pectin lyase-like"/>
    <property type="match status" value="1"/>
</dbReference>
<dbReference type="RefSeq" id="WP_149731316.1">
    <property type="nucleotide sequence ID" value="NZ_FMXB01000004.1"/>
</dbReference>
<protein>
    <submittedName>
        <fullName evidence="8">Polymorphic outer membrane protein repeat-containing protein</fullName>
    </submittedName>
</protein>
<evidence type="ECO:0000256" key="2">
    <source>
        <dbReference type="ARBA" id="ARBA00004442"/>
    </source>
</evidence>
<keyword evidence="6" id="KW-0472">Membrane</keyword>
<proteinExistence type="predicted"/>
<dbReference type="InterPro" id="IPR011050">
    <property type="entry name" value="Pectin_lyase_fold/virulence"/>
</dbReference>
<dbReference type="PROSITE" id="PS50818">
    <property type="entry name" value="INTEIN_C_TER"/>
    <property type="match status" value="1"/>
</dbReference>
<evidence type="ECO:0000256" key="5">
    <source>
        <dbReference type="ARBA" id="ARBA00022729"/>
    </source>
</evidence>
<evidence type="ECO:0000313" key="8">
    <source>
        <dbReference type="EMBL" id="SDA46324.1"/>
    </source>
</evidence>
<evidence type="ECO:0000256" key="4">
    <source>
        <dbReference type="ARBA" id="ARBA00022525"/>
    </source>
</evidence>
<dbReference type="Proteomes" id="UP000323439">
    <property type="component" value="Unassembled WGS sequence"/>
</dbReference>
<evidence type="ECO:0000256" key="7">
    <source>
        <dbReference type="ARBA" id="ARBA00023237"/>
    </source>
</evidence>
<keyword evidence="5" id="KW-0732">Signal</keyword>
<dbReference type="InterPro" id="IPR008964">
    <property type="entry name" value="Invasin/intimin_cell_adhesion"/>
</dbReference>
<evidence type="ECO:0000256" key="3">
    <source>
        <dbReference type="ARBA" id="ARBA00004613"/>
    </source>
</evidence>
<dbReference type="Pfam" id="PF02415">
    <property type="entry name" value="Chlam_PMP"/>
    <property type="match status" value="2"/>
</dbReference>
<dbReference type="Gene3D" id="2.60.40.10">
    <property type="entry name" value="Immunoglobulins"/>
    <property type="match status" value="3"/>
</dbReference>
<dbReference type="OrthoDB" id="78104at2157"/>
<dbReference type="InterPro" id="IPR003368">
    <property type="entry name" value="POMP_repeat"/>
</dbReference>
<accession>A0A1G5VKU1</accession>
<dbReference type="GO" id="GO:0005576">
    <property type="term" value="C:extracellular region"/>
    <property type="evidence" value="ECO:0007669"/>
    <property type="project" value="UniProtKB-SubCell"/>
</dbReference>
<reference evidence="8 9" key="1">
    <citation type="submission" date="2016-10" db="EMBL/GenBank/DDBJ databases">
        <authorList>
            <person name="Varghese N."/>
            <person name="Submissions S."/>
        </authorList>
    </citation>
    <scope>NUCLEOTIDE SEQUENCE [LARGE SCALE GENOMIC DNA]</scope>
    <source>
        <strain evidence="8 9">DSM 16643</strain>
    </source>
</reference>
<comment type="subcellular location">
    <subcellularLocation>
        <location evidence="1">Cell envelope</location>
    </subcellularLocation>
    <subcellularLocation>
        <location evidence="2">Cell outer membrane</location>
    </subcellularLocation>
    <subcellularLocation>
        <location evidence="3">Secreted</location>
    </subcellularLocation>
</comment>
<dbReference type="NCBIfam" id="TIGR01376">
    <property type="entry name" value="POMP_repeat"/>
    <property type="match status" value="3"/>
</dbReference>
<evidence type="ECO:0000313" key="9">
    <source>
        <dbReference type="Proteomes" id="UP000323439"/>
    </source>
</evidence>
<gene>
    <name evidence="8" type="ORF">SAMN02910315_00699</name>
</gene>
<organism evidence="8 9">
    <name type="scientific">Methanobrevibacter millerae</name>
    <dbReference type="NCBI Taxonomy" id="230361"/>
    <lineage>
        <taxon>Archaea</taxon>
        <taxon>Methanobacteriati</taxon>
        <taxon>Methanobacteriota</taxon>
        <taxon>Methanomada group</taxon>
        <taxon>Methanobacteria</taxon>
        <taxon>Methanobacteriales</taxon>
        <taxon>Methanobacteriaceae</taxon>
        <taxon>Methanobrevibacter</taxon>
    </lineage>
</organism>
<dbReference type="InterPro" id="IPR030934">
    <property type="entry name" value="Intein_C"/>
</dbReference>
<evidence type="ECO:0000256" key="1">
    <source>
        <dbReference type="ARBA" id="ARBA00004196"/>
    </source>
</evidence>
<dbReference type="AlphaFoldDB" id="A0A1G5VKU1"/>
<dbReference type="SUPFAM" id="SSF49373">
    <property type="entry name" value="Invasin/intimin cell-adhesion fragments"/>
    <property type="match status" value="2"/>
</dbReference>
<dbReference type="EMBL" id="FMXB01000004">
    <property type="protein sequence ID" value="SDA46324.1"/>
    <property type="molecule type" value="Genomic_DNA"/>
</dbReference>
<keyword evidence="4" id="KW-0964">Secreted</keyword>
<keyword evidence="9" id="KW-1185">Reference proteome</keyword>